<feature type="non-terminal residue" evidence="2">
    <location>
        <position position="1"/>
    </location>
</feature>
<feature type="compositionally biased region" description="Basic residues" evidence="1">
    <location>
        <begin position="11"/>
        <end position="22"/>
    </location>
</feature>
<sequence>DRAGASGIPRRAARGRAQHRQGGRSDAARHARLVRLRARRGRHLLHRDAGAQVPQGRADREGGRREPDRPAGRVSVQVRHRRGNRCLGGPPAVRGAGAGRRPPVHARGTRAGVRRGGVCAPVGRVRAVYDPAGPLAVLRLRRRGGV</sequence>
<proteinExistence type="predicted"/>
<protein>
    <submittedName>
        <fullName evidence="2">Uncharacterized protein</fullName>
    </submittedName>
</protein>
<feature type="compositionally biased region" description="Low complexity" evidence="1">
    <location>
        <begin position="88"/>
        <end position="101"/>
    </location>
</feature>
<evidence type="ECO:0000313" key="2">
    <source>
        <dbReference type="EMBL" id="CAA9391050.1"/>
    </source>
</evidence>
<dbReference type="EMBL" id="CADCUZ010000007">
    <property type="protein sequence ID" value="CAA9391050.1"/>
    <property type="molecule type" value="Genomic_DNA"/>
</dbReference>
<gene>
    <name evidence="2" type="ORF">AVDCRST_MAG55-98</name>
</gene>
<organism evidence="2">
    <name type="scientific">uncultured Rubrobacteraceae bacterium</name>
    <dbReference type="NCBI Taxonomy" id="349277"/>
    <lineage>
        <taxon>Bacteria</taxon>
        <taxon>Bacillati</taxon>
        <taxon>Actinomycetota</taxon>
        <taxon>Rubrobacteria</taxon>
        <taxon>Rubrobacterales</taxon>
        <taxon>Rubrobacteraceae</taxon>
        <taxon>environmental samples</taxon>
    </lineage>
</organism>
<evidence type="ECO:0000256" key="1">
    <source>
        <dbReference type="SAM" id="MobiDB-lite"/>
    </source>
</evidence>
<feature type="compositionally biased region" description="Basic residues" evidence="1">
    <location>
        <begin position="30"/>
        <end position="45"/>
    </location>
</feature>
<feature type="non-terminal residue" evidence="2">
    <location>
        <position position="146"/>
    </location>
</feature>
<reference evidence="2" key="1">
    <citation type="submission" date="2020-02" db="EMBL/GenBank/DDBJ databases">
        <authorList>
            <person name="Meier V. D."/>
        </authorList>
    </citation>
    <scope>NUCLEOTIDE SEQUENCE</scope>
    <source>
        <strain evidence="2">AVDCRST_MAG55</strain>
    </source>
</reference>
<name>A0A6J4NKY0_9ACTN</name>
<dbReference type="AlphaFoldDB" id="A0A6J4NKY0"/>
<accession>A0A6J4NKY0</accession>
<feature type="compositionally biased region" description="Basic and acidic residues" evidence="1">
    <location>
        <begin position="57"/>
        <end position="71"/>
    </location>
</feature>
<feature type="region of interest" description="Disordered" evidence="1">
    <location>
        <begin position="1"/>
        <end position="110"/>
    </location>
</feature>